<evidence type="ECO:0000313" key="1">
    <source>
        <dbReference type="EMBL" id="KAF6353577.1"/>
    </source>
</evidence>
<dbReference type="EMBL" id="JACAGB010000007">
    <property type="protein sequence ID" value="KAF6353577.1"/>
    <property type="molecule type" value="Genomic_DNA"/>
</dbReference>
<keyword evidence="2" id="KW-1185">Reference proteome</keyword>
<comment type="caution">
    <text evidence="1">The sequence shown here is derived from an EMBL/GenBank/DDBJ whole genome shotgun (WGS) entry which is preliminary data.</text>
</comment>
<gene>
    <name evidence="1" type="ORF">mPipKuh1_010491</name>
</gene>
<protein>
    <submittedName>
        <fullName evidence="1">Uncharacterized protein</fullName>
    </submittedName>
</protein>
<name>A0A7J7XV63_PIPKU</name>
<sequence>MSRVSTSCQYGDQRSAFDRSHVCIQAAVQQESLFPLGELLLSLLNSPAAEMHPLLASSSVLSPGKRLHLCLSYVFTGQSCYIHPGGEVRKGQQAGTWPVSPEGDACHFTFSPFVFISDLET</sequence>
<accession>A0A7J7XV63</accession>
<dbReference type="AlphaFoldDB" id="A0A7J7XV63"/>
<proteinExistence type="predicted"/>
<reference evidence="1 2" key="1">
    <citation type="journal article" date="2020" name="Nature">
        <title>Six reference-quality genomes reveal evolution of bat adaptations.</title>
        <authorList>
            <person name="Jebb D."/>
            <person name="Huang Z."/>
            <person name="Pippel M."/>
            <person name="Hughes G.M."/>
            <person name="Lavrichenko K."/>
            <person name="Devanna P."/>
            <person name="Winkler S."/>
            <person name="Jermiin L.S."/>
            <person name="Skirmuntt E.C."/>
            <person name="Katzourakis A."/>
            <person name="Burkitt-Gray L."/>
            <person name="Ray D.A."/>
            <person name="Sullivan K.A.M."/>
            <person name="Roscito J.G."/>
            <person name="Kirilenko B.M."/>
            <person name="Davalos L.M."/>
            <person name="Corthals A.P."/>
            <person name="Power M.L."/>
            <person name="Jones G."/>
            <person name="Ransome R.D."/>
            <person name="Dechmann D.K.N."/>
            <person name="Locatelli A.G."/>
            <person name="Puechmaille S.J."/>
            <person name="Fedrigo O."/>
            <person name="Jarvis E.D."/>
            <person name="Hiller M."/>
            <person name="Vernes S.C."/>
            <person name="Myers E.W."/>
            <person name="Teeling E.C."/>
        </authorList>
    </citation>
    <scope>NUCLEOTIDE SEQUENCE [LARGE SCALE GENOMIC DNA]</scope>
    <source>
        <strain evidence="1">MPipKuh1</strain>
        <tissue evidence="1">Flight muscle</tissue>
    </source>
</reference>
<dbReference type="Proteomes" id="UP000558488">
    <property type="component" value="Unassembled WGS sequence"/>
</dbReference>
<organism evidence="1 2">
    <name type="scientific">Pipistrellus kuhlii</name>
    <name type="common">Kuhl's pipistrelle</name>
    <dbReference type="NCBI Taxonomy" id="59472"/>
    <lineage>
        <taxon>Eukaryota</taxon>
        <taxon>Metazoa</taxon>
        <taxon>Chordata</taxon>
        <taxon>Craniata</taxon>
        <taxon>Vertebrata</taxon>
        <taxon>Euteleostomi</taxon>
        <taxon>Mammalia</taxon>
        <taxon>Eutheria</taxon>
        <taxon>Laurasiatheria</taxon>
        <taxon>Chiroptera</taxon>
        <taxon>Yangochiroptera</taxon>
        <taxon>Vespertilionidae</taxon>
        <taxon>Pipistrellus</taxon>
    </lineage>
</organism>
<evidence type="ECO:0000313" key="2">
    <source>
        <dbReference type="Proteomes" id="UP000558488"/>
    </source>
</evidence>